<keyword evidence="4" id="KW-1185">Reference proteome</keyword>
<feature type="region of interest" description="Disordered" evidence="1">
    <location>
        <begin position="45"/>
        <end position="75"/>
    </location>
</feature>
<keyword evidence="2" id="KW-0732">Signal</keyword>
<comment type="caution">
    <text evidence="3">The sequence shown here is derived from an EMBL/GenBank/DDBJ whole genome shotgun (WGS) entry which is preliminary data.</text>
</comment>
<protein>
    <recommendedName>
        <fullName evidence="5">Secreted protein</fullName>
    </recommendedName>
</protein>
<accession>A0A1W0WWA5</accession>
<proteinExistence type="predicted"/>
<dbReference type="EMBL" id="MTYJ01000038">
    <property type="protein sequence ID" value="OQV19480.1"/>
    <property type="molecule type" value="Genomic_DNA"/>
</dbReference>
<sequence>MKCLLLSCFTCCVVASAWKASFAVQWTEPATAILEEKVFSSWTRGRRNKSCGISTDASRTPDKDSTRSSCPEEPRVSDFKRRHNLAFHPRAFDDMFSIDKRGNTLHFVDDCRSVAKMSYPLLALSLRPRWTSSSIHSITELL</sequence>
<feature type="chain" id="PRO_5012754548" description="Secreted protein" evidence="2">
    <location>
        <begin position="24"/>
        <end position="142"/>
    </location>
</feature>
<organism evidence="3 4">
    <name type="scientific">Hypsibius exemplaris</name>
    <name type="common">Freshwater tardigrade</name>
    <dbReference type="NCBI Taxonomy" id="2072580"/>
    <lineage>
        <taxon>Eukaryota</taxon>
        <taxon>Metazoa</taxon>
        <taxon>Ecdysozoa</taxon>
        <taxon>Tardigrada</taxon>
        <taxon>Eutardigrada</taxon>
        <taxon>Parachela</taxon>
        <taxon>Hypsibioidea</taxon>
        <taxon>Hypsibiidae</taxon>
        <taxon>Hypsibius</taxon>
    </lineage>
</organism>
<reference evidence="4" key="1">
    <citation type="submission" date="2017-01" db="EMBL/GenBank/DDBJ databases">
        <title>Comparative genomics of anhydrobiosis in the tardigrade Hypsibius dujardini.</title>
        <authorList>
            <person name="Yoshida Y."/>
            <person name="Koutsovoulos G."/>
            <person name="Laetsch D."/>
            <person name="Stevens L."/>
            <person name="Kumar S."/>
            <person name="Horikawa D."/>
            <person name="Ishino K."/>
            <person name="Komine S."/>
            <person name="Tomita M."/>
            <person name="Blaxter M."/>
            <person name="Arakawa K."/>
        </authorList>
    </citation>
    <scope>NUCLEOTIDE SEQUENCE [LARGE SCALE GENOMIC DNA]</scope>
    <source>
        <strain evidence="4">Z151</strain>
    </source>
</reference>
<evidence type="ECO:0008006" key="5">
    <source>
        <dbReference type="Google" id="ProtNLM"/>
    </source>
</evidence>
<dbReference type="OrthoDB" id="10585877at2759"/>
<feature type="signal peptide" evidence="2">
    <location>
        <begin position="1"/>
        <end position="23"/>
    </location>
</feature>
<dbReference type="Proteomes" id="UP000192578">
    <property type="component" value="Unassembled WGS sequence"/>
</dbReference>
<feature type="compositionally biased region" description="Basic and acidic residues" evidence="1">
    <location>
        <begin position="59"/>
        <end position="75"/>
    </location>
</feature>
<evidence type="ECO:0000313" key="4">
    <source>
        <dbReference type="Proteomes" id="UP000192578"/>
    </source>
</evidence>
<evidence type="ECO:0000256" key="2">
    <source>
        <dbReference type="SAM" id="SignalP"/>
    </source>
</evidence>
<name>A0A1W0WWA5_HYPEX</name>
<gene>
    <name evidence="3" type="ORF">BV898_06471</name>
</gene>
<evidence type="ECO:0000256" key="1">
    <source>
        <dbReference type="SAM" id="MobiDB-lite"/>
    </source>
</evidence>
<evidence type="ECO:0000313" key="3">
    <source>
        <dbReference type="EMBL" id="OQV19480.1"/>
    </source>
</evidence>
<dbReference type="AlphaFoldDB" id="A0A1W0WWA5"/>